<gene>
    <name evidence="1" type="ORF">E3P99_04084</name>
</gene>
<keyword evidence="2" id="KW-1185">Reference proteome</keyword>
<evidence type="ECO:0000313" key="1">
    <source>
        <dbReference type="EMBL" id="TIA85061.1"/>
    </source>
</evidence>
<dbReference type="AlphaFoldDB" id="A0A4T0FAN3"/>
<reference evidence="1 2" key="1">
    <citation type="submission" date="2019-03" db="EMBL/GenBank/DDBJ databases">
        <title>Sequencing 23 genomes of Wallemia ichthyophaga.</title>
        <authorList>
            <person name="Gostincar C."/>
        </authorList>
    </citation>
    <scope>NUCLEOTIDE SEQUENCE [LARGE SCALE GENOMIC DNA]</scope>
    <source>
        <strain evidence="1 2">EXF-5753</strain>
    </source>
</reference>
<evidence type="ECO:0008006" key="3">
    <source>
        <dbReference type="Google" id="ProtNLM"/>
    </source>
</evidence>
<protein>
    <recommendedName>
        <fullName evidence="3">SnoaL-like domain-containing protein</fullName>
    </recommendedName>
</protein>
<accession>A0A4T0FAN3</accession>
<proteinExistence type="predicted"/>
<name>A0A4T0FAN3_9BASI</name>
<sequence length="161" mass="17885">MAERNRLLNAAKTFCEAFGRGEELPVVLSHFCKDAYILEHGLPLPQLPYLGKKFTGIDEDGEDTSTSTLADYFKLVGKYLNIENEPVWGGWTIDCGDAEGAETDRAAAIVSCKGEATFLNRRTGKKWDETVIYRMELDGGGRIKVLEIWADSLSAYLATQK</sequence>
<comment type="caution">
    <text evidence="1">The sequence shown here is derived from an EMBL/GenBank/DDBJ whole genome shotgun (WGS) entry which is preliminary data.</text>
</comment>
<dbReference type="Proteomes" id="UP000310189">
    <property type="component" value="Unassembled WGS sequence"/>
</dbReference>
<evidence type="ECO:0000313" key="2">
    <source>
        <dbReference type="Proteomes" id="UP000310189"/>
    </source>
</evidence>
<dbReference type="OrthoDB" id="3352776at2759"/>
<organism evidence="1 2">
    <name type="scientific">Wallemia hederae</name>
    <dbReference type="NCBI Taxonomy" id="1540922"/>
    <lineage>
        <taxon>Eukaryota</taxon>
        <taxon>Fungi</taxon>
        <taxon>Dikarya</taxon>
        <taxon>Basidiomycota</taxon>
        <taxon>Wallemiomycotina</taxon>
        <taxon>Wallemiomycetes</taxon>
        <taxon>Wallemiales</taxon>
        <taxon>Wallemiaceae</taxon>
        <taxon>Wallemia</taxon>
    </lineage>
</organism>
<dbReference type="EMBL" id="SPNW01000126">
    <property type="protein sequence ID" value="TIA85061.1"/>
    <property type="molecule type" value="Genomic_DNA"/>
</dbReference>